<keyword evidence="2" id="KW-0282">Flagellum</keyword>
<feature type="compositionally biased region" description="Basic and acidic residues" evidence="1">
    <location>
        <begin position="16"/>
        <end position="26"/>
    </location>
</feature>
<feature type="compositionally biased region" description="Polar residues" evidence="1">
    <location>
        <begin position="149"/>
        <end position="160"/>
    </location>
</feature>
<evidence type="ECO:0000256" key="1">
    <source>
        <dbReference type="SAM" id="MobiDB-lite"/>
    </source>
</evidence>
<keyword evidence="2" id="KW-0966">Cell projection</keyword>
<dbReference type="AlphaFoldDB" id="A0A7T5UG52"/>
<accession>A0A7T5UG52</accession>
<dbReference type="InterPro" id="IPR010845">
    <property type="entry name" value="FlaF"/>
</dbReference>
<feature type="region of interest" description="Disordered" evidence="1">
    <location>
        <begin position="136"/>
        <end position="160"/>
    </location>
</feature>
<dbReference type="Pfam" id="PF07309">
    <property type="entry name" value="FlaF"/>
    <property type="match status" value="1"/>
</dbReference>
<sequence length="160" mass="17571">MSKGNPPNNPYASASRHYDTHAKNTTGDPRELEARVLIKSAKQLQDIQARWDSGMTGEELNEVLLYNRQIWMIFVDTALENTGEGHTIELRNNIANLGTFIFKQTIDILAAPKKEKLNILIEINREIAGGLMQQIPKTAEGAGTPSPAQPASGSRTSETA</sequence>
<dbReference type="Proteomes" id="UP000595362">
    <property type="component" value="Chromosome"/>
</dbReference>
<name>A0A7T5UG52_9BACT</name>
<keyword evidence="2" id="KW-0969">Cilium</keyword>
<protein>
    <submittedName>
        <fullName evidence="2">Flagellar biosynthesis regulator FlaF</fullName>
    </submittedName>
</protein>
<dbReference type="GO" id="GO:0044781">
    <property type="term" value="P:bacterial-type flagellum organization"/>
    <property type="evidence" value="ECO:0007669"/>
    <property type="project" value="InterPro"/>
</dbReference>
<evidence type="ECO:0000313" key="3">
    <source>
        <dbReference type="Proteomes" id="UP000595362"/>
    </source>
</evidence>
<reference evidence="2 3" key="1">
    <citation type="submission" date="2020-07" db="EMBL/GenBank/DDBJ databases">
        <title>Huge and variable diversity of episymbiotic CPR bacteria and DPANN archaea in groundwater ecosystems.</title>
        <authorList>
            <person name="He C.Y."/>
            <person name="Keren R."/>
            <person name="Whittaker M."/>
            <person name="Farag I.F."/>
            <person name="Doudna J."/>
            <person name="Cate J.H.D."/>
            <person name="Banfield J.F."/>
        </authorList>
    </citation>
    <scope>NUCLEOTIDE SEQUENCE [LARGE SCALE GENOMIC DNA]</scope>
    <source>
        <strain evidence="2">NC_groundwater_70_Ag_B-0.1um_54_66</strain>
    </source>
</reference>
<feature type="region of interest" description="Disordered" evidence="1">
    <location>
        <begin position="1"/>
        <end position="26"/>
    </location>
</feature>
<organism evidence="2 3">
    <name type="scientific">Micavibrio aeruginosavorus</name>
    <dbReference type="NCBI Taxonomy" id="349221"/>
    <lineage>
        <taxon>Bacteria</taxon>
        <taxon>Pseudomonadati</taxon>
        <taxon>Bdellovibrionota</taxon>
        <taxon>Bdellovibrionia</taxon>
        <taxon>Bdellovibrionales</taxon>
        <taxon>Pseudobdellovibrionaceae</taxon>
        <taxon>Micavibrio</taxon>
    </lineage>
</organism>
<proteinExistence type="predicted"/>
<gene>
    <name evidence="2" type="primary">flaF</name>
    <name evidence="2" type="ORF">HYS17_10335</name>
</gene>
<evidence type="ECO:0000313" key="2">
    <source>
        <dbReference type="EMBL" id="QQG35884.1"/>
    </source>
</evidence>
<dbReference type="EMBL" id="CP066681">
    <property type="protein sequence ID" value="QQG35884.1"/>
    <property type="molecule type" value="Genomic_DNA"/>
</dbReference>